<dbReference type="Proteomes" id="UP000054270">
    <property type="component" value="Unassembled WGS sequence"/>
</dbReference>
<dbReference type="STRING" id="945553.A0A0D2N1K2"/>
<dbReference type="EMBL" id="KN817790">
    <property type="protein sequence ID" value="KJA13084.1"/>
    <property type="molecule type" value="Genomic_DNA"/>
</dbReference>
<dbReference type="AlphaFoldDB" id="A0A0D2N1K2"/>
<evidence type="ECO:0000313" key="1">
    <source>
        <dbReference type="EMBL" id="KJA13084.1"/>
    </source>
</evidence>
<organism evidence="1 2">
    <name type="scientific">Hypholoma sublateritium (strain FD-334 SS-4)</name>
    <dbReference type="NCBI Taxonomy" id="945553"/>
    <lineage>
        <taxon>Eukaryota</taxon>
        <taxon>Fungi</taxon>
        <taxon>Dikarya</taxon>
        <taxon>Basidiomycota</taxon>
        <taxon>Agaricomycotina</taxon>
        <taxon>Agaricomycetes</taxon>
        <taxon>Agaricomycetidae</taxon>
        <taxon>Agaricales</taxon>
        <taxon>Agaricineae</taxon>
        <taxon>Strophariaceae</taxon>
        <taxon>Hypholoma</taxon>
    </lineage>
</organism>
<feature type="non-terminal residue" evidence="1">
    <location>
        <position position="1"/>
    </location>
</feature>
<gene>
    <name evidence="1" type="ORF">HYPSUDRAFT_151970</name>
</gene>
<accession>A0A0D2N1K2</accession>
<evidence type="ECO:0000313" key="2">
    <source>
        <dbReference type="Proteomes" id="UP000054270"/>
    </source>
</evidence>
<sequence length="149" mass="16844">KAADDGSEWLVQPDWEDQAGLVYDINQVTVQTPECILLLKSRFKNEPLYLDVIDALENLTSNASVCTKAQSCHCTLQYMIEDGKLWFVAGGTKLRACTRLECVLQSEAVELARPEHEQNGHWYRDGIKIALMDKIHSPKLDQSIIEVIL</sequence>
<name>A0A0D2N1K2_HYPSF</name>
<protein>
    <submittedName>
        <fullName evidence="1">Uncharacterized protein</fullName>
    </submittedName>
</protein>
<proteinExistence type="predicted"/>
<dbReference type="OrthoDB" id="3234307at2759"/>
<keyword evidence="2" id="KW-1185">Reference proteome</keyword>
<reference evidence="2" key="1">
    <citation type="submission" date="2014-04" db="EMBL/GenBank/DDBJ databases">
        <title>Evolutionary Origins and Diversification of the Mycorrhizal Mutualists.</title>
        <authorList>
            <consortium name="DOE Joint Genome Institute"/>
            <consortium name="Mycorrhizal Genomics Consortium"/>
            <person name="Kohler A."/>
            <person name="Kuo A."/>
            <person name="Nagy L.G."/>
            <person name="Floudas D."/>
            <person name="Copeland A."/>
            <person name="Barry K.W."/>
            <person name="Cichocki N."/>
            <person name="Veneault-Fourrey C."/>
            <person name="LaButti K."/>
            <person name="Lindquist E.A."/>
            <person name="Lipzen A."/>
            <person name="Lundell T."/>
            <person name="Morin E."/>
            <person name="Murat C."/>
            <person name="Riley R."/>
            <person name="Ohm R."/>
            <person name="Sun H."/>
            <person name="Tunlid A."/>
            <person name="Henrissat B."/>
            <person name="Grigoriev I.V."/>
            <person name="Hibbett D.S."/>
            <person name="Martin F."/>
        </authorList>
    </citation>
    <scope>NUCLEOTIDE SEQUENCE [LARGE SCALE GENOMIC DNA]</scope>
    <source>
        <strain evidence="2">FD-334 SS-4</strain>
    </source>
</reference>
<dbReference type="OMA" id="AREFIVQ"/>